<gene>
    <name evidence="8" type="primary">nuoM4</name>
    <name evidence="8" type="ORF">HSBGL_2765</name>
</gene>
<feature type="transmembrane region" description="Helical" evidence="6">
    <location>
        <begin position="159"/>
        <end position="179"/>
    </location>
</feature>
<feature type="transmembrane region" description="Helical" evidence="6">
    <location>
        <begin position="231"/>
        <end position="252"/>
    </location>
</feature>
<dbReference type="PANTHER" id="PTHR42703:SF1">
    <property type="entry name" value="NA(+)_H(+) ANTIPORTER SUBUNIT D1"/>
    <property type="match status" value="1"/>
</dbReference>
<evidence type="ECO:0000256" key="2">
    <source>
        <dbReference type="ARBA" id="ARBA00022475"/>
    </source>
</evidence>
<keyword evidence="2" id="KW-1003">Cell membrane</keyword>
<dbReference type="InterPro" id="IPR001750">
    <property type="entry name" value="ND/Mrp_TM"/>
</dbReference>
<keyword evidence="4 6" id="KW-1133">Transmembrane helix</keyword>
<keyword evidence="3 6" id="KW-0812">Transmembrane</keyword>
<accession>A0A897NKA5</accession>
<proteinExistence type="predicted"/>
<evidence type="ECO:0000256" key="6">
    <source>
        <dbReference type="SAM" id="Phobius"/>
    </source>
</evidence>
<evidence type="ECO:0000256" key="5">
    <source>
        <dbReference type="ARBA" id="ARBA00023136"/>
    </source>
</evidence>
<name>A0A897NKA5_9EURY</name>
<dbReference type="PRINTS" id="PR01437">
    <property type="entry name" value="NUOXDRDTASE4"/>
</dbReference>
<feature type="transmembrane region" description="Helical" evidence="6">
    <location>
        <begin position="199"/>
        <end position="219"/>
    </location>
</feature>
<dbReference type="GO" id="GO:0008137">
    <property type="term" value="F:NADH dehydrogenase (ubiquinone) activity"/>
    <property type="evidence" value="ECO:0007669"/>
    <property type="project" value="InterPro"/>
</dbReference>
<dbReference type="Proteomes" id="UP000663305">
    <property type="component" value="Chromosome"/>
</dbReference>
<feature type="transmembrane region" description="Helical" evidence="6">
    <location>
        <begin position="365"/>
        <end position="387"/>
    </location>
</feature>
<dbReference type="InterPro" id="IPR003918">
    <property type="entry name" value="NADH_UbQ_OxRdtase"/>
</dbReference>
<feature type="transmembrane region" description="Helical" evidence="6">
    <location>
        <begin position="107"/>
        <end position="133"/>
    </location>
</feature>
<feature type="transmembrane region" description="Helical" evidence="6">
    <location>
        <begin position="399"/>
        <end position="423"/>
    </location>
</feature>
<dbReference type="GO" id="GO:0042773">
    <property type="term" value="P:ATP synthesis coupled electron transport"/>
    <property type="evidence" value="ECO:0007669"/>
    <property type="project" value="InterPro"/>
</dbReference>
<dbReference type="GO" id="GO:0005886">
    <property type="term" value="C:plasma membrane"/>
    <property type="evidence" value="ECO:0007669"/>
    <property type="project" value="UniProtKB-SubCell"/>
</dbReference>
<evidence type="ECO:0000259" key="7">
    <source>
        <dbReference type="Pfam" id="PF00361"/>
    </source>
</evidence>
<evidence type="ECO:0000256" key="3">
    <source>
        <dbReference type="ARBA" id="ARBA00022692"/>
    </source>
</evidence>
<keyword evidence="8" id="KW-0830">Ubiquinone</keyword>
<feature type="transmembrane region" description="Helical" evidence="6">
    <location>
        <begin position="444"/>
        <end position="466"/>
    </location>
</feature>
<feature type="transmembrane region" description="Helical" evidence="6">
    <location>
        <begin position="320"/>
        <end position="344"/>
    </location>
</feature>
<feature type="transmembrane region" description="Helical" evidence="6">
    <location>
        <begin position="31"/>
        <end position="54"/>
    </location>
</feature>
<dbReference type="AlphaFoldDB" id="A0A897NKA5"/>
<feature type="transmembrane region" description="Helical" evidence="6">
    <location>
        <begin position="258"/>
        <end position="281"/>
    </location>
</feature>
<dbReference type="GeneID" id="68862283"/>
<dbReference type="EMBL" id="CP064789">
    <property type="protein sequence ID" value="QSG13162.1"/>
    <property type="molecule type" value="Genomic_DNA"/>
</dbReference>
<evidence type="ECO:0000256" key="4">
    <source>
        <dbReference type="ARBA" id="ARBA00022989"/>
    </source>
</evidence>
<feature type="transmembrane region" description="Helical" evidence="6">
    <location>
        <begin position="293"/>
        <end position="314"/>
    </location>
</feature>
<comment type="subcellular location">
    <subcellularLocation>
        <location evidence="1">Cell membrane</location>
        <topology evidence="1">Multi-pass membrane protein</topology>
    </subcellularLocation>
</comment>
<evidence type="ECO:0000256" key="1">
    <source>
        <dbReference type="ARBA" id="ARBA00004651"/>
    </source>
</evidence>
<sequence>MIDPALLVAVPLAGGALPAVASRLRPRTGWPLALGVLLVQSVLAVWVAAAALAGDPVRAQVAGIPAPFGIGLLVDALSAPFVVLIAIAALVVLAYTRRGGPRSGAFYSLYLLLIGGLTGVCITTDVFNLYVFLEISGLASYGMVAQADRGAAALAALKYLLVGTVGASLYLFGVGYAYVATGTLDMAALRVALPAASDPLALAALGLMALGLSVKVALFPLHTWKPDAYETAPPGVAALLAALASTVAAYALGRLLLAVFPGVAGAVVDAALLGLAAASIVSGSLLAYRAESVARLLAYSSLAQFGIVVVGFAVATPTAIAGSVVHLFGHAVMKGGSFLVVGVVTTTHDIRTVEEYAGLARRSPYVAAAFAALALGLIGIPPTVGFAGKFYVALGAIEAGSWTAAALVLASTLFGLVYLGRVLERMYVGEGGTHAESAGVASPGMYAAVAVAVLATLALGGVGPLVEGWLAPVLDAGIAMGVLP</sequence>
<evidence type="ECO:0000313" key="9">
    <source>
        <dbReference type="Proteomes" id="UP000663305"/>
    </source>
</evidence>
<dbReference type="PANTHER" id="PTHR42703">
    <property type="entry name" value="NADH DEHYDROGENASE"/>
    <property type="match status" value="1"/>
</dbReference>
<feature type="transmembrane region" description="Helical" evidence="6">
    <location>
        <begin position="66"/>
        <end position="95"/>
    </location>
</feature>
<feature type="domain" description="NADH:quinone oxidoreductase/Mrp antiporter transmembrane" evidence="7">
    <location>
        <begin position="124"/>
        <end position="414"/>
    </location>
</feature>
<dbReference type="Pfam" id="PF00361">
    <property type="entry name" value="Proton_antipo_M"/>
    <property type="match status" value="1"/>
</dbReference>
<keyword evidence="5 6" id="KW-0472">Membrane</keyword>
<dbReference type="InterPro" id="IPR050586">
    <property type="entry name" value="CPA3_Na-H_Antiporter_D"/>
</dbReference>
<organism evidence="8 9">
    <name type="scientific">Halapricum desulfuricans</name>
    <dbReference type="NCBI Taxonomy" id="2841257"/>
    <lineage>
        <taxon>Archaea</taxon>
        <taxon>Methanobacteriati</taxon>
        <taxon>Methanobacteriota</taxon>
        <taxon>Stenosarchaea group</taxon>
        <taxon>Halobacteria</taxon>
        <taxon>Halobacteriales</taxon>
        <taxon>Haloarculaceae</taxon>
        <taxon>Halapricum</taxon>
    </lineage>
</organism>
<evidence type="ECO:0000313" key="8">
    <source>
        <dbReference type="EMBL" id="QSG13162.1"/>
    </source>
</evidence>
<reference evidence="8" key="1">
    <citation type="submission" date="2020-11" db="EMBL/GenBank/DDBJ databases">
        <title>Carbohydrate-dependent, anaerobic sulfur respiration: A novel catabolism in halophilic archaea.</title>
        <authorList>
            <person name="Sorokin D.Y."/>
            <person name="Messina E."/>
            <person name="Smedile F."/>
            <person name="La Cono V."/>
            <person name="Hallsworth J.E."/>
            <person name="Yakimov M.M."/>
        </authorList>
    </citation>
    <scope>NUCLEOTIDE SEQUENCE</scope>
    <source>
        <strain evidence="8">HSR-Bgl</strain>
    </source>
</reference>
<protein>
    <submittedName>
        <fullName evidence="8">NADH:ubiquinone oxidoreductase subunit 4 (Chain M)</fullName>
    </submittedName>
</protein>
<dbReference type="RefSeq" id="WP_229124920.1">
    <property type="nucleotide sequence ID" value="NZ_CP064789.1"/>
</dbReference>